<dbReference type="NCBIfam" id="TIGR02549">
    <property type="entry name" value="CRISPR_DxTHG"/>
    <property type="match status" value="1"/>
</dbReference>
<comment type="caution">
    <text evidence="1">The sequence shown here is derived from an EMBL/GenBank/DDBJ whole genome shotgun (WGS) entry which is preliminary data.</text>
</comment>
<evidence type="ECO:0000313" key="1">
    <source>
        <dbReference type="EMBL" id="HGU40622.1"/>
    </source>
</evidence>
<proteinExistence type="predicted"/>
<reference evidence="1" key="1">
    <citation type="journal article" date="2020" name="mSystems">
        <title>Genome- and Community-Level Interaction Insights into Carbon Utilization and Element Cycling Functions of Hydrothermarchaeota in Hydrothermal Sediment.</title>
        <authorList>
            <person name="Zhou Z."/>
            <person name="Liu Y."/>
            <person name="Xu W."/>
            <person name="Pan J."/>
            <person name="Luo Z.H."/>
            <person name="Li M."/>
        </authorList>
    </citation>
    <scope>NUCLEOTIDE SEQUENCE [LARGE SCALE GENOMIC DNA]</scope>
    <source>
        <strain evidence="1">SpSt-609</strain>
    </source>
</reference>
<dbReference type="AlphaFoldDB" id="A0A7C5RJD9"/>
<dbReference type="InterPro" id="IPR013383">
    <property type="entry name" value="CRISPR-assoc_prot_DxTHG_CS"/>
</dbReference>
<name>A0A7C5RJD9_9BACT</name>
<gene>
    <name evidence="1" type="ORF">ENT77_05435</name>
</gene>
<accession>A0A7C5RJD9</accession>
<protein>
    <submittedName>
        <fullName evidence="1">CRISPR-associated DxTHG motif protein</fullName>
    </submittedName>
</protein>
<organism evidence="1">
    <name type="scientific">Fervidobacterium thailandense</name>
    <dbReference type="NCBI Taxonomy" id="1008305"/>
    <lineage>
        <taxon>Bacteria</taxon>
        <taxon>Thermotogati</taxon>
        <taxon>Thermotogota</taxon>
        <taxon>Thermotogae</taxon>
        <taxon>Thermotogales</taxon>
        <taxon>Fervidobacteriaceae</taxon>
        <taxon>Fervidobacterium</taxon>
    </lineage>
</organism>
<dbReference type="SUPFAM" id="SSF160980">
    <property type="entry name" value="SSO1389-like"/>
    <property type="match status" value="1"/>
</dbReference>
<dbReference type="EMBL" id="DSZY01000027">
    <property type="protein sequence ID" value="HGU40622.1"/>
    <property type="molecule type" value="Genomic_DNA"/>
</dbReference>
<sequence length="425" mass="49823">MGALLLSFIGKLMFDEDGKNYQRVRYVFQDGTEIDGSFFGQVLVNYLRNKDVRIDKVVLVGERDAAWWVASELVPPLKRSALLGFKALLKDDSSIETLEQFAKIIKKYVDYSLEFEWIDCSTDIIKVQRDILQKVMKHLDYNVDEIVLDITHATRFIPVVALGILLPARYVTVRRIRIFYGHYEFGKEPKPAIELSALEELIQFDEKMAAFHLTGDFSQVACAMLPKQKEQVRKMYFSFELNQPPIQEIKFFAKASSNYFYYPVAKTLEKFVQAEQLHDVFYQKALFHFEKEQYFKAIPLLFEGILTLLAFKMVGKPVDDYKLKEQVKKLIPKVLDKQDAKNFEKLQQLRNCIVHGTRAKVKDISDYLEDENRLKELFRTCSELYERKRAEEFSIGSEKIKKKIDSIRRSIEIIEKDQLDLNEFF</sequence>